<feature type="domain" description="ABC-2 type transporter transmembrane" evidence="6">
    <location>
        <begin position="57"/>
        <end position="198"/>
    </location>
</feature>
<evidence type="ECO:0000259" key="6">
    <source>
        <dbReference type="Pfam" id="PF12698"/>
    </source>
</evidence>
<accession>A0A179T112</accession>
<keyword evidence="8" id="KW-1185">Reference proteome</keyword>
<proteinExistence type="predicted"/>
<evidence type="ECO:0000256" key="1">
    <source>
        <dbReference type="ARBA" id="ARBA00004141"/>
    </source>
</evidence>
<name>A0A179T112_9BACI</name>
<dbReference type="InterPro" id="IPR013525">
    <property type="entry name" value="ABC2_TM"/>
</dbReference>
<feature type="transmembrane region" description="Helical" evidence="5">
    <location>
        <begin position="53"/>
        <end position="78"/>
    </location>
</feature>
<protein>
    <recommendedName>
        <fullName evidence="6">ABC-2 type transporter transmembrane domain-containing protein</fullName>
    </recommendedName>
</protein>
<feature type="transmembrane region" description="Helical" evidence="5">
    <location>
        <begin position="131"/>
        <end position="156"/>
    </location>
</feature>
<keyword evidence="3 5" id="KW-1133">Transmembrane helix</keyword>
<evidence type="ECO:0000256" key="2">
    <source>
        <dbReference type="ARBA" id="ARBA00022692"/>
    </source>
</evidence>
<evidence type="ECO:0000313" key="7">
    <source>
        <dbReference type="EMBL" id="OAS86233.1"/>
    </source>
</evidence>
<sequence length="229" mass="26705">MYVISKREFFNLFKGIRSIIMIAILFITSYYSAKFSNVFMSEIEFSSKEAENIHTAGLLMLILTLGLLFVMSLSHDSINREANDRTMRFLVTRTSRTSILYGKFLGIWLFWFVCVTVSFLLISIFAHKIDIFIFLQTISLLTCYIALTILLSVLILKPGYTMFLGVLVGLSFPIFGFWVTFTSNIWVSWIKFITPFYYLERNDYTFIVIFLFAGVMLFMAHLILNRRSF</sequence>
<evidence type="ECO:0000256" key="3">
    <source>
        <dbReference type="ARBA" id="ARBA00022989"/>
    </source>
</evidence>
<feature type="transmembrane region" description="Helical" evidence="5">
    <location>
        <begin position="206"/>
        <end position="224"/>
    </location>
</feature>
<dbReference type="GO" id="GO:0140359">
    <property type="term" value="F:ABC-type transporter activity"/>
    <property type="evidence" value="ECO:0007669"/>
    <property type="project" value="InterPro"/>
</dbReference>
<organism evidence="7 8">
    <name type="scientific">Metabacillus litoralis</name>
    <dbReference type="NCBI Taxonomy" id="152268"/>
    <lineage>
        <taxon>Bacteria</taxon>
        <taxon>Bacillati</taxon>
        <taxon>Bacillota</taxon>
        <taxon>Bacilli</taxon>
        <taxon>Bacillales</taxon>
        <taxon>Bacillaceae</taxon>
        <taxon>Metabacillus</taxon>
    </lineage>
</organism>
<evidence type="ECO:0000256" key="4">
    <source>
        <dbReference type="ARBA" id="ARBA00023136"/>
    </source>
</evidence>
<dbReference type="Pfam" id="PF12698">
    <property type="entry name" value="ABC2_membrane_3"/>
    <property type="match status" value="1"/>
</dbReference>
<feature type="transmembrane region" description="Helical" evidence="5">
    <location>
        <begin position="99"/>
        <end position="125"/>
    </location>
</feature>
<feature type="transmembrane region" description="Helical" evidence="5">
    <location>
        <begin position="163"/>
        <end position="186"/>
    </location>
</feature>
<dbReference type="AlphaFoldDB" id="A0A179T112"/>
<dbReference type="OrthoDB" id="2580477at2"/>
<dbReference type="EMBL" id="LWSG01000014">
    <property type="protein sequence ID" value="OAS86233.1"/>
    <property type="molecule type" value="Genomic_DNA"/>
</dbReference>
<evidence type="ECO:0000256" key="5">
    <source>
        <dbReference type="SAM" id="Phobius"/>
    </source>
</evidence>
<feature type="transmembrane region" description="Helical" evidence="5">
    <location>
        <begin position="12"/>
        <end position="33"/>
    </location>
</feature>
<reference evidence="8" key="1">
    <citation type="submission" date="2016-04" db="EMBL/GenBank/DDBJ databases">
        <authorList>
            <person name="Lyu Z."/>
            <person name="Lyu W."/>
        </authorList>
    </citation>
    <scope>NUCLEOTIDE SEQUENCE [LARGE SCALE GENOMIC DNA]</scope>
    <source>
        <strain evidence="8">C44</strain>
    </source>
</reference>
<keyword evidence="2 5" id="KW-0812">Transmembrane</keyword>
<evidence type="ECO:0000313" key="8">
    <source>
        <dbReference type="Proteomes" id="UP000078534"/>
    </source>
</evidence>
<comment type="subcellular location">
    <subcellularLocation>
        <location evidence="1">Membrane</location>
        <topology evidence="1">Multi-pass membrane protein</topology>
    </subcellularLocation>
</comment>
<comment type="caution">
    <text evidence="7">The sequence shown here is derived from an EMBL/GenBank/DDBJ whole genome shotgun (WGS) entry which is preliminary data.</text>
</comment>
<gene>
    <name evidence="7" type="ORF">A6K24_22180</name>
</gene>
<dbReference type="GO" id="GO:0016020">
    <property type="term" value="C:membrane"/>
    <property type="evidence" value="ECO:0007669"/>
    <property type="project" value="UniProtKB-SubCell"/>
</dbReference>
<dbReference type="Proteomes" id="UP000078534">
    <property type="component" value="Unassembled WGS sequence"/>
</dbReference>
<dbReference type="RefSeq" id="WP_066332405.1">
    <property type="nucleotide sequence ID" value="NZ_LWSG01000014.1"/>
</dbReference>
<keyword evidence="4 5" id="KW-0472">Membrane</keyword>
<dbReference type="STRING" id="152268.A6K24_22180"/>